<dbReference type="EMBL" id="RCZI01000002">
    <property type="protein sequence ID" value="TPG28852.1"/>
    <property type="molecule type" value="Genomic_DNA"/>
</dbReference>
<organism evidence="1 2">
    <name type="scientific">Variovorax guangxiensis</name>
    <dbReference type="NCBI Taxonomy" id="1775474"/>
    <lineage>
        <taxon>Bacteria</taxon>
        <taxon>Pseudomonadati</taxon>
        <taxon>Pseudomonadota</taxon>
        <taxon>Betaproteobacteria</taxon>
        <taxon>Burkholderiales</taxon>
        <taxon>Comamonadaceae</taxon>
        <taxon>Variovorax</taxon>
    </lineage>
</organism>
<reference evidence="1 2" key="1">
    <citation type="journal article" date="2019" name="Environ. Microbiol.">
        <title>Species interactions and distinct microbial communities in high Arctic permafrost affected cryosols are associated with the CH4 and CO2 gas fluxes.</title>
        <authorList>
            <person name="Altshuler I."/>
            <person name="Hamel J."/>
            <person name="Turney S."/>
            <person name="Magnuson E."/>
            <person name="Levesque R."/>
            <person name="Greer C."/>
            <person name="Whyte L.G."/>
        </authorList>
    </citation>
    <scope>NUCLEOTIDE SEQUENCE [LARGE SCALE GENOMIC DNA]</scope>
    <source>
        <strain evidence="1 2">S06.C</strain>
    </source>
</reference>
<evidence type="ECO:0000313" key="2">
    <source>
        <dbReference type="Proteomes" id="UP000319212"/>
    </source>
</evidence>
<protein>
    <submittedName>
        <fullName evidence="1">Uncharacterized protein</fullName>
    </submittedName>
</protein>
<name>A0A502DWT8_9BURK</name>
<dbReference type="AlphaFoldDB" id="A0A502DWT8"/>
<evidence type="ECO:0000313" key="1">
    <source>
        <dbReference type="EMBL" id="TPG28852.1"/>
    </source>
</evidence>
<comment type="caution">
    <text evidence="1">The sequence shown here is derived from an EMBL/GenBank/DDBJ whole genome shotgun (WGS) entry which is preliminary data.</text>
</comment>
<dbReference type="OrthoDB" id="8851450at2"/>
<sequence length="114" mass="12069">MAYAAYRDPPGATPAVRETTFHVLDVTVASVDACRVRRALAGCAGVGVLRCEPLLHANASCEHATPRVRLMVRLPLSSYADVLHCVLACVPDGEFGALSSWCAHLRRCGVAHGG</sequence>
<dbReference type="RefSeq" id="WP_140840799.1">
    <property type="nucleotide sequence ID" value="NZ_RCZI01000002.1"/>
</dbReference>
<gene>
    <name evidence="1" type="ORF">EAH82_08680</name>
</gene>
<proteinExistence type="predicted"/>
<dbReference type="Proteomes" id="UP000319212">
    <property type="component" value="Unassembled WGS sequence"/>
</dbReference>
<accession>A0A502DWT8</accession>